<evidence type="ECO:0000256" key="5">
    <source>
        <dbReference type="ARBA" id="ARBA00023172"/>
    </source>
</evidence>
<protein>
    <recommendedName>
        <fullName evidence="6">Mutator family transposase</fullName>
    </recommendedName>
</protein>
<dbReference type="OrthoDB" id="9793302at2"/>
<dbReference type="AlphaFoldDB" id="A0A0D8FUS5"/>
<keyword evidence="4 6" id="KW-0238">DNA-binding</keyword>
<sequence>MRFSKSPTRNHAKRAIATFETKYGAKYPKAVHCLTKDTDALLAFYDFPAEHWVHLRTSNPIESTFSMVRHRTIKVKGAFSNESALSMLYQLGVEAEKSCFRYCNKNPPKTTQNTFRYQGHTLALR</sequence>
<accession>A0A0D8FUS5</accession>
<evidence type="ECO:0000256" key="4">
    <source>
        <dbReference type="ARBA" id="ARBA00023125"/>
    </source>
</evidence>
<evidence type="ECO:0000313" key="8">
    <source>
        <dbReference type="Proteomes" id="UP000032336"/>
    </source>
</evidence>
<evidence type="ECO:0000256" key="2">
    <source>
        <dbReference type="ARBA" id="ARBA00010961"/>
    </source>
</evidence>
<dbReference type="Proteomes" id="UP000032336">
    <property type="component" value="Unassembled WGS sequence"/>
</dbReference>
<evidence type="ECO:0000256" key="3">
    <source>
        <dbReference type="ARBA" id="ARBA00022578"/>
    </source>
</evidence>
<dbReference type="GO" id="GO:0006313">
    <property type="term" value="P:DNA transposition"/>
    <property type="evidence" value="ECO:0007669"/>
    <property type="project" value="UniProtKB-UniRule"/>
</dbReference>
<name>A0A0D8FUS5_9ACTN</name>
<evidence type="ECO:0000313" key="7">
    <source>
        <dbReference type="EMBL" id="KJE76007.1"/>
    </source>
</evidence>
<proteinExistence type="inferred from homology"/>
<gene>
    <name evidence="7" type="ORF">FEAC_22000</name>
</gene>
<dbReference type="PANTHER" id="PTHR33217:SF9">
    <property type="entry name" value="MUTATOR FAMILY TRANSPOSASE"/>
    <property type="match status" value="1"/>
</dbReference>
<comment type="caution">
    <text evidence="7">The sequence shown here is derived from an EMBL/GenBank/DDBJ whole genome shotgun (WGS) entry which is preliminary data.</text>
</comment>
<dbReference type="STRING" id="1121877.FEAC_22000"/>
<comment type="similarity">
    <text evidence="2 6">Belongs to the transposase mutator family.</text>
</comment>
<dbReference type="InterPro" id="IPR001207">
    <property type="entry name" value="Transposase_mutator"/>
</dbReference>
<comment type="function">
    <text evidence="1 6">Required for the transposition of the insertion element.</text>
</comment>
<dbReference type="EMBL" id="JXUW01000023">
    <property type="protein sequence ID" value="KJE76007.1"/>
    <property type="molecule type" value="Genomic_DNA"/>
</dbReference>
<dbReference type="PANTHER" id="PTHR33217">
    <property type="entry name" value="TRANSPOSASE FOR INSERTION SEQUENCE ELEMENT IS1081"/>
    <property type="match status" value="1"/>
</dbReference>
<dbReference type="GO" id="GO:0003677">
    <property type="term" value="F:DNA binding"/>
    <property type="evidence" value="ECO:0007669"/>
    <property type="project" value="UniProtKB-UniRule"/>
</dbReference>
<reference evidence="7 8" key="1">
    <citation type="submission" date="2015-01" db="EMBL/GenBank/DDBJ databases">
        <title>Draft genome of the acidophilic iron oxidizer Ferrimicrobium acidiphilum strain T23.</title>
        <authorList>
            <person name="Poehlein A."/>
            <person name="Eisen S."/>
            <person name="Schloemann M."/>
            <person name="Johnson B.D."/>
            <person name="Daniel R."/>
            <person name="Muehling M."/>
        </authorList>
    </citation>
    <scope>NUCLEOTIDE SEQUENCE [LARGE SCALE GENOMIC DNA]</scope>
    <source>
        <strain evidence="7 8">T23</strain>
    </source>
</reference>
<keyword evidence="3 6" id="KW-0815">Transposition</keyword>
<evidence type="ECO:0000256" key="1">
    <source>
        <dbReference type="ARBA" id="ARBA00002190"/>
    </source>
</evidence>
<organism evidence="7 8">
    <name type="scientific">Ferrimicrobium acidiphilum DSM 19497</name>
    <dbReference type="NCBI Taxonomy" id="1121877"/>
    <lineage>
        <taxon>Bacteria</taxon>
        <taxon>Bacillati</taxon>
        <taxon>Actinomycetota</taxon>
        <taxon>Acidimicrobiia</taxon>
        <taxon>Acidimicrobiales</taxon>
        <taxon>Acidimicrobiaceae</taxon>
        <taxon>Ferrimicrobium</taxon>
    </lineage>
</organism>
<keyword evidence="5 6" id="KW-0233">DNA recombination</keyword>
<keyword evidence="8" id="KW-1185">Reference proteome</keyword>
<dbReference type="Pfam" id="PF00872">
    <property type="entry name" value="Transposase_mut"/>
    <property type="match status" value="1"/>
</dbReference>
<dbReference type="eggNOG" id="COG3328">
    <property type="taxonomic scope" value="Bacteria"/>
</dbReference>
<keyword evidence="6" id="KW-0814">Transposable element</keyword>
<dbReference type="GO" id="GO:0004803">
    <property type="term" value="F:transposase activity"/>
    <property type="evidence" value="ECO:0007669"/>
    <property type="project" value="UniProtKB-UniRule"/>
</dbReference>
<evidence type="ECO:0000256" key="6">
    <source>
        <dbReference type="RuleBase" id="RU365089"/>
    </source>
</evidence>